<evidence type="ECO:0000313" key="2">
    <source>
        <dbReference type="Proteomes" id="UP000018781"/>
    </source>
</evidence>
<dbReference type="Proteomes" id="UP000018781">
    <property type="component" value="Chromosome"/>
</dbReference>
<accession>V9XNY8</accession>
<evidence type="ECO:0000313" key="1">
    <source>
        <dbReference type="EMBL" id="AHD23749.1"/>
    </source>
</evidence>
<dbReference type="EMBL" id="CP006996">
    <property type="protein sequence ID" value="AHD23749.1"/>
    <property type="molecule type" value="Genomic_DNA"/>
</dbReference>
<dbReference type="KEGG" id="rpy:Y013_12540"/>
<sequence>MHADYADVGHGCFAAKSSVMGFRSVSLIQVIQSPQAEQRGSRSTPFGTSADVELVGVTPEIEYLLHSKPV</sequence>
<protein>
    <submittedName>
        <fullName evidence="1">Uncharacterized protein</fullName>
    </submittedName>
</protein>
<name>V9XNY8_9NOCA</name>
<dbReference type="HOGENOM" id="CLU_2755244_0_0_11"/>
<reference evidence="1 2" key="1">
    <citation type="journal article" date="2014" name="Genome Announc.">
        <title>Complete Genome of Rhodococcus pyridinivorans SB3094, a Methyl-Ethyl-Ketone-Degrading Bacterium Used for Bioaugmentation.</title>
        <authorList>
            <person name="Dueholm M.S."/>
            <person name="Albertsen M."/>
            <person name="D'Imperio S."/>
            <person name="Tale V.P."/>
            <person name="Lewis D."/>
            <person name="Nielsen P.H."/>
            <person name="Nielsen J.L."/>
        </authorList>
    </citation>
    <scope>NUCLEOTIDE SEQUENCE [LARGE SCALE GENOMIC DNA]</scope>
    <source>
        <strain evidence="1 2">SB3094</strain>
    </source>
</reference>
<proteinExistence type="predicted"/>
<dbReference type="AlphaFoldDB" id="V9XNY8"/>
<organism evidence="1 2">
    <name type="scientific">Rhodococcus pyridinivorans SB3094</name>
    <dbReference type="NCBI Taxonomy" id="1435356"/>
    <lineage>
        <taxon>Bacteria</taxon>
        <taxon>Bacillati</taxon>
        <taxon>Actinomycetota</taxon>
        <taxon>Actinomycetes</taxon>
        <taxon>Mycobacteriales</taxon>
        <taxon>Nocardiaceae</taxon>
        <taxon>Rhodococcus</taxon>
    </lineage>
</organism>
<gene>
    <name evidence="1" type="ORF">Y013_12540</name>
</gene>